<reference evidence="6 7" key="1">
    <citation type="submission" date="2024-06" db="EMBL/GenBank/DDBJ databases">
        <title>The Natural Products Discovery Center: Release of the First 8490 Sequenced Strains for Exploring Actinobacteria Biosynthetic Diversity.</title>
        <authorList>
            <person name="Kalkreuter E."/>
            <person name="Kautsar S.A."/>
            <person name="Yang D."/>
            <person name="Bader C.D."/>
            <person name="Teijaro C.N."/>
            <person name="Fluegel L."/>
            <person name="Davis C.M."/>
            <person name="Simpson J.R."/>
            <person name="Lauterbach L."/>
            <person name="Steele A.D."/>
            <person name="Gui C."/>
            <person name="Meng S."/>
            <person name="Li G."/>
            <person name="Viehrig K."/>
            <person name="Ye F."/>
            <person name="Su P."/>
            <person name="Kiefer A.F."/>
            <person name="Nichols A."/>
            <person name="Cepeda A.J."/>
            <person name="Yan W."/>
            <person name="Fan B."/>
            <person name="Jiang Y."/>
            <person name="Adhikari A."/>
            <person name="Zheng C.-J."/>
            <person name="Schuster L."/>
            <person name="Cowan T.M."/>
            <person name="Smanski M.J."/>
            <person name="Chevrette M.G."/>
            <person name="De Carvalho L.P.S."/>
            <person name="Shen B."/>
        </authorList>
    </citation>
    <scope>NUCLEOTIDE SEQUENCE [LARGE SCALE GENOMIC DNA]</scope>
    <source>
        <strain evidence="6 7">NPDC050403</strain>
    </source>
</reference>
<keyword evidence="7" id="KW-1185">Reference proteome</keyword>
<dbReference type="SUPFAM" id="SSF51735">
    <property type="entry name" value="NAD(P)-binding Rossmann-fold domains"/>
    <property type="match status" value="1"/>
</dbReference>
<proteinExistence type="predicted"/>
<comment type="caution">
    <text evidence="6">The sequence shown here is derived from an EMBL/GenBank/DDBJ whole genome shotgun (WGS) entry which is preliminary data.</text>
</comment>
<organism evidence="6 7">
    <name type="scientific">Nocardia aurea</name>
    <dbReference type="NCBI Taxonomy" id="2144174"/>
    <lineage>
        <taxon>Bacteria</taxon>
        <taxon>Bacillati</taxon>
        <taxon>Actinomycetota</taxon>
        <taxon>Actinomycetes</taxon>
        <taxon>Mycobacteriales</taxon>
        <taxon>Nocardiaceae</taxon>
        <taxon>Nocardia</taxon>
    </lineage>
</organism>
<dbReference type="InterPro" id="IPR015421">
    <property type="entry name" value="PyrdxlP-dep_Trfase_major"/>
</dbReference>
<dbReference type="SUPFAM" id="SSF56059">
    <property type="entry name" value="Glutathione synthetase ATP-binding domain-like"/>
    <property type="match status" value="1"/>
</dbReference>
<dbReference type="InterPro" id="IPR036637">
    <property type="entry name" value="Phosphohistidine_dom_sf"/>
</dbReference>
<dbReference type="InterPro" id="IPR015422">
    <property type="entry name" value="PyrdxlP-dep_Trfase_small"/>
</dbReference>
<dbReference type="Gene3D" id="3.30.470.20">
    <property type="entry name" value="ATP-grasp fold, B domain"/>
    <property type="match status" value="1"/>
</dbReference>
<dbReference type="Gene3D" id="3.30.1490.20">
    <property type="entry name" value="ATP-grasp fold, A domain"/>
    <property type="match status" value="1"/>
</dbReference>
<dbReference type="InterPro" id="IPR005814">
    <property type="entry name" value="Aminotrans_3"/>
</dbReference>
<dbReference type="InterPro" id="IPR013815">
    <property type="entry name" value="ATP_grasp_subdomain_1"/>
</dbReference>
<dbReference type="InterPro" id="IPR002192">
    <property type="entry name" value="PPDK_AMP/ATP-bd"/>
</dbReference>
<feature type="domain" description="Pyruvate phosphate dikinase AMP/ATP-binding" evidence="4">
    <location>
        <begin position="964"/>
        <end position="1149"/>
    </location>
</feature>
<dbReference type="InterPro" id="IPR008279">
    <property type="entry name" value="PEP-util_enz_mobile_dom"/>
</dbReference>
<feature type="region of interest" description="Disordered" evidence="2">
    <location>
        <begin position="1696"/>
        <end position="1797"/>
    </location>
</feature>
<dbReference type="Pfam" id="PF01488">
    <property type="entry name" value="Shikimate_DH"/>
    <property type="match status" value="1"/>
</dbReference>
<protein>
    <submittedName>
        <fullName evidence="6">Aminotransferase class III-fold pyridoxal phosphate-dependent enzyme</fullName>
    </submittedName>
</protein>
<evidence type="ECO:0000259" key="5">
    <source>
        <dbReference type="Pfam" id="PF01488"/>
    </source>
</evidence>
<dbReference type="SUPFAM" id="SSF53383">
    <property type="entry name" value="PLP-dependent transferases"/>
    <property type="match status" value="1"/>
</dbReference>
<keyword evidence="6" id="KW-0808">Transferase</keyword>
<evidence type="ECO:0000313" key="7">
    <source>
        <dbReference type="Proteomes" id="UP001551695"/>
    </source>
</evidence>
<dbReference type="InterPro" id="IPR015424">
    <property type="entry name" value="PyrdxlP-dep_Trfase"/>
</dbReference>
<dbReference type="Gene3D" id="3.40.640.10">
    <property type="entry name" value="Type I PLP-dependent aspartate aminotransferase-like (Major domain)"/>
    <property type="match status" value="2"/>
</dbReference>
<dbReference type="GO" id="GO:0008483">
    <property type="term" value="F:transaminase activity"/>
    <property type="evidence" value="ECO:0007669"/>
    <property type="project" value="UniProtKB-KW"/>
</dbReference>
<evidence type="ECO:0000256" key="2">
    <source>
        <dbReference type="SAM" id="MobiDB-lite"/>
    </source>
</evidence>
<feature type="domain" description="PEP-utilising enzyme mobile" evidence="3">
    <location>
        <begin position="1622"/>
        <end position="1692"/>
    </location>
</feature>
<dbReference type="Pfam" id="PF00391">
    <property type="entry name" value="PEP-utilizers"/>
    <property type="match status" value="1"/>
</dbReference>
<dbReference type="Gene3D" id="3.40.50.720">
    <property type="entry name" value="NAD(P)-binding Rossmann-like Domain"/>
    <property type="match status" value="1"/>
</dbReference>
<evidence type="ECO:0000256" key="1">
    <source>
        <dbReference type="ARBA" id="ARBA00022898"/>
    </source>
</evidence>
<feature type="domain" description="Quinate/shikimate 5-dehydrogenase/glutamyl-tRNA reductase" evidence="5">
    <location>
        <begin position="702"/>
        <end position="818"/>
    </location>
</feature>
<dbReference type="RefSeq" id="WP_357785814.1">
    <property type="nucleotide sequence ID" value="NZ_JBFAKC010000009.1"/>
</dbReference>
<dbReference type="PANTHER" id="PTHR43615:SF1">
    <property type="entry name" value="PPDK_N DOMAIN-CONTAINING PROTEIN"/>
    <property type="match status" value="1"/>
</dbReference>
<dbReference type="SUPFAM" id="SSF52009">
    <property type="entry name" value="Phosphohistidine domain"/>
    <property type="match status" value="1"/>
</dbReference>
<dbReference type="Gene3D" id="3.40.50.300">
    <property type="entry name" value="P-loop containing nucleotide triphosphate hydrolases"/>
    <property type="match status" value="1"/>
</dbReference>
<feature type="compositionally biased region" description="Low complexity" evidence="2">
    <location>
        <begin position="1753"/>
        <end position="1785"/>
    </location>
</feature>
<dbReference type="Gene3D" id="3.90.1150.10">
    <property type="entry name" value="Aspartate Aminotransferase, domain 1"/>
    <property type="match status" value="2"/>
</dbReference>
<dbReference type="PANTHER" id="PTHR43615">
    <property type="entry name" value="PHOSPHOENOLPYRUVATE SYNTHASE-RELATED"/>
    <property type="match status" value="1"/>
</dbReference>
<dbReference type="InterPro" id="IPR006151">
    <property type="entry name" value="Shikm_DH/Glu-tRNA_Rdtase"/>
</dbReference>
<dbReference type="InterPro" id="IPR027417">
    <property type="entry name" value="P-loop_NTPase"/>
</dbReference>
<name>A0ABV3FXQ2_9NOCA</name>
<keyword evidence="6" id="KW-0032">Aminotransferase</keyword>
<dbReference type="Pfam" id="PF00202">
    <property type="entry name" value="Aminotran_3"/>
    <property type="match status" value="1"/>
</dbReference>
<sequence>MTRELFDDFARHNRPGLARLLRACHLDVVYAGAEGDHLIGVDGTRVLDLVGGFGAALFGHNHPALVRVATARLNQQHPFVSQGSIRPGAARLARRLSELVGSTTGRDYVVTLGSTGADAVEAAVRHAAVAHARRLADLRTELRRALRRVRRDGLDTVRPFTATGTVPALGDVANLSTAEILEDSLRVIDAVEARGPVYLSLANAFHGKSAGAFALTEQADTPADLIVPGPERHRLADWSPDAVGRAFAAELRTVYRITVDGAGRPSMSQTSVSPIAAVFAEPIQGEGGVREVPVETLAALRALADRHSAALVFDEIQCGMGRTGTFLASAPSGVTADYYLLSKSLGGGLMKISALLVDRAASVSDFGRYHTSTFADDELSCAVAEAALDLLHDNQIRISDVGARLRARLDAIASRWPRVIAGVRGRGLLQGIEILPPTPESALLREICDPDMFGYVVAGYLLHTHRIRMLPTLSAPTTLRIQPSAFLSEADMVRVENALDELAALLHRGDLATLLAHLAVPAETSWPVPEEKSPSPRRLPEVARAWDAPNRVVFLANLPEAADLRRFAPELAEWSDEQFAALFERLRGVAEPFELTRQLVTSPTGATVEVCLIAVPISAEQIIECQRAGHRAWLRDLVLEGVEQAITLGASVIGLGGYTSIVTNASRDVVEDAVTVTSGNSLTAACAFEVVRSELERLAPGQRRVGILGALGNIGAVMAELIAPLADSVVLVGRPGSARRLRKVAADLAGVTGPGVLEISEDLTVLRECHIVLTATNSAVPLLTPDLLATDHSVLVYDLAVPGDVHPDVADLPGVTLVSGGRMALPLGQTPPFPETGLPAGVVYACMAETLLLGFEPGTVSPSYGGLTVAGVRAARELAARHEVRPVLLPTGAPIVSDSPILAPMFLGAPDFVPERAGGKAATLHELVAAGFEVPPGFVLPADLDLDEVTDDDLTRWVQAVGGFPVAARSSGVLEDLDDASFAGQYESYLDIADVTALRGHITECRDSVHNDRVRTYLAKHGYTEATASVAVLVQRMVDARYAGVGFSIDALSGNEDHAIVESCAGLGERLVSGHVTPTRYTLRLVDGSVVDRDAGGEDIDLEPTATTGLAALMLAVQAFRHRPQDIEWAIDGAGKLWLLQSRAITAIGWRTDIDQFSDADLRDGGVSARVCTPLMFSLYDNAFQYSMQAFFQRLKLADPGVEPDWMAMYYGRAYWNVSAVKQCFFKIPGFDEQHFDDDLGVLNEYGADGPHRTPTNAKTIARALPAAVAVQQSYRDQLAAVDAFAAEWPAKYAGWRTRVRDLAQTDEATFATDLADCLLTFHAVTERTYFTTIYNNSSVQTDFKQALDKVDAATGGTTSAIDLMGGLADISHMQLQRAIVVLHGVARDHGLDSAQWDAALAEFLAEQGFHADAELDLTCPRWSESPERVRSMISIMLDHGTPPADPDVSLVDQRKRYEDELAAVRARVRAKPLVRMKFAKGLDKNVDRMRRYLVARERMREFSSQCYAIVRAYVVEAGVRLAAAGTLDSADDVFQLTIHELSDLVSGRVEVAELADAIAYRGAMYAGYRDLVPPHELGGGVTVGAVRDIGDGDLTGLGCSPGVAEGTARVITSLADIEQLREGDILVTRFTDPGWTPALGLVAAVVTEVGGMLSHAAVIGREYGIPAVLNVAGATTAIRSGQRVRVDGRAGVISVLETMDPPESPEDVVPQESRIESRSGPTRAPDGPPEETAGTGLTAPTSDTVEDPAAERVPAMAGSAAAASTTARTTTRPVTALPVPAPASSGDAVRPAPRRDEKLTARKRLICIAGADGSGKTTQVARIAAEFEAQGQSVAAVTIWDAFLDPKVSSKLPWRNPSEIYGYLKILSPLSRAHFLFHAMQLSFDLASARGVDIMLANAYWYKYYATEVAHGGDPTVLRQLTAGFPEPDRTFYLTLSPQDALGRKQLRSDYESGYGDEKAFLDFQQQSHEALEALSSELGWVRLDGTDAPAAITKDILAQLREDDR</sequence>
<dbReference type="Pfam" id="PF01326">
    <property type="entry name" value="PPDK_N"/>
    <property type="match status" value="1"/>
</dbReference>
<accession>A0ABV3FXQ2</accession>
<dbReference type="InterPro" id="IPR051549">
    <property type="entry name" value="PEP_Utilizing_Enz"/>
</dbReference>
<gene>
    <name evidence="6" type="ORF">AB0I48_20910</name>
</gene>
<dbReference type="EMBL" id="JBFAKC010000009">
    <property type="protein sequence ID" value="MEV0710030.1"/>
    <property type="molecule type" value="Genomic_DNA"/>
</dbReference>
<evidence type="ECO:0000313" key="6">
    <source>
        <dbReference type="EMBL" id="MEV0710030.1"/>
    </source>
</evidence>
<dbReference type="Proteomes" id="UP001551695">
    <property type="component" value="Unassembled WGS sequence"/>
</dbReference>
<evidence type="ECO:0000259" key="3">
    <source>
        <dbReference type="Pfam" id="PF00391"/>
    </source>
</evidence>
<keyword evidence="1" id="KW-0663">Pyridoxal phosphate</keyword>
<evidence type="ECO:0000259" key="4">
    <source>
        <dbReference type="Pfam" id="PF01326"/>
    </source>
</evidence>
<dbReference type="SUPFAM" id="SSF52540">
    <property type="entry name" value="P-loop containing nucleoside triphosphate hydrolases"/>
    <property type="match status" value="1"/>
</dbReference>
<dbReference type="Gene3D" id="3.50.30.10">
    <property type="entry name" value="Phosphohistidine domain"/>
    <property type="match status" value="1"/>
</dbReference>
<dbReference type="InterPro" id="IPR036291">
    <property type="entry name" value="NAD(P)-bd_dom_sf"/>
</dbReference>